<evidence type="ECO:0000256" key="1">
    <source>
        <dbReference type="SAM" id="MobiDB-lite"/>
    </source>
</evidence>
<dbReference type="WBParaSite" id="ASIM_0001244201-mRNA-1">
    <property type="protein sequence ID" value="ASIM_0001244201-mRNA-1"/>
    <property type="gene ID" value="ASIM_0001244201"/>
</dbReference>
<dbReference type="AlphaFoldDB" id="A0A0M3JW09"/>
<keyword evidence="3" id="KW-1185">Reference proteome</keyword>
<dbReference type="Proteomes" id="UP000267096">
    <property type="component" value="Unassembled WGS sequence"/>
</dbReference>
<proteinExistence type="predicted"/>
<feature type="region of interest" description="Disordered" evidence="1">
    <location>
        <begin position="218"/>
        <end position="238"/>
    </location>
</feature>
<gene>
    <name evidence="2" type="ORF">ASIM_LOCUS11908</name>
</gene>
<organism evidence="4">
    <name type="scientific">Anisakis simplex</name>
    <name type="common">Herring worm</name>
    <dbReference type="NCBI Taxonomy" id="6269"/>
    <lineage>
        <taxon>Eukaryota</taxon>
        <taxon>Metazoa</taxon>
        <taxon>Ecdysozoa</taxon>
        <taxon>Nematoda</taxon>
        <taxon>Chromadorea</taxon>
        <taxon>Rhabditida</taxon>
        <taxon>Spirurina</taxon>
        <taxon>Ascaridomorpha</taxon>
        <taxon>Ascaridoidea</taxon>
        <taxon>Anisakidae</taxon>
        <taxon>Anisakis</taxon>
        <taxon>Anisakis simplex complex</taxon>
    </lineage>
</organism>
<reference evidence="4" key="1">
    <citation type="submission" date="2017-02" db="UniProtKB">
        <authorList>
            <consortium name="WormBaseParasite"/>
        </authorList>
    </citation>
    <scope>IDENTIFICATION</scope>
</reference>
<name>A0A0M3JW09_ANISI</name>
<protein>
    <submittedName>
        <fullName evidence="4">Retrotransposon protein, putative, unclassified</fullName>
    </submittedName>
</protein>
<reference evidence="2 3" key="2">
    <citation type="submission" date="2018-11" db="EMBL/GenBank/DDBJ databases">
        <authorList>
            <consortium name="Pathogen Informatics"/>
        </authorList>
    </citation>
    <scope>NUCLEOTIDE SEQUENCE [LARGE SCALE GENOMIC DNA]</scope>
</reference>
<sequence>MSGRRERGGSAAREEVPRPAGDNLIAAGAQWLPCLTLLQVLATIIRLPDRERVAGYIRKSWLYLARFDVRRFGPQHYVDLVEVGLSSPLTIHAICRMSNIQLMVHQGGFGGPSHVFGVSGPIYQAIKKATGYVAMICPGAETFTDADMEEFQPFSAPVAASSGPVTRPTRTPQLRIPHEERQPATKSQPHFRLQDISTLQPDHAAELAAPATQPYKTAACPAAPGRRRVSKPSRPGSSTCAGLPVTIMKPCARGADTACSSRRTFPPTQYKHTWMPIERKGERIPTTFERSGFGGSSVLEDDSRIRLDTSAPPAKTVCF</sequence>
<evidence type="ECO:0000313" key="2">
    <source>
        <dbReference type="EMBL" id="VDK46080.1"/>
    </source>
</evidence>
<accession>A0A0M3JW09</accession>
<evidence type="ECO:0000313" key="4">
    <source>
        <dbReference type="WBParaSite" id="ASIM_0001244201-mRNA-1"/>
    </source>
</evidence>
<evidence type="ECO:0000313" key="3">
    <source>
        <dbReference type="Proteomes" id="UP000267096"/>
    </source>
</evidence>
<dbReference type="EMBL" id="UYRR01031115">
    <property type="protein sequence ID" value="VDK46080.1"/>
    <property type="molecule type" value="Genomic_DNA"/>
</dbReference>